<dbReference type="EMBL" id="WBMT01000023">
    <property type="protein sequence ID" value="KAB2342171.1"/>
    <property type="molecule type" value="Genomic_DNA"/>
</dbReference>
<feature type="transmembrane region" description="Helical" evidence="8">
    <location>
        <begin position="380"/>
        <end position="400"/>
    </location>
</feature>
<feature type="transmembrane region" description="Helical" evidence="8">
    <location>
        <begin position="485"/>
        <end position="503"/>
    </location>
</feature>
<keyword evidence="4" id="KW-1003">Cell membrane</keyword>
<dbReference type="RefSeq" id="WP_151567626.1">
    <property type="nucleotide sequence ID" value="NZ_WBMT01000023.1"/>
</dbReference>
<evidence type="ECO:0000256" key="8">
    <source>
        <dbReference type="SAM" id="Phobius"/>
    </source>
</evidence>
<dbReference type="InterPro" id="IPR020846">
    <property type="entry name" value="MFS_dom"/>
</dbReference>
<keyword evidence="5 8" id="KW-0812">Transmembrane</keyword>
<proteinExistence type="inferred from homology"/>
<evidence type="ECO:0000256" key="5">
    <source>
        <dbReference type="ARBA" id="ARBA00022692"/>
    </source>
</evidence>
<evidence type="ECO:0000259" key="9">
    <source>
        <dbReference type="PROSITE" id="PS50850"/>
    </source>
</evidence>
<dbReference type="PANTHER" id="PTHR23501:SF197">
    <property type="entry name" value="COMD"/>
    <property type="match status" value="1"/>
</dbReference>
<dbReference type="OrthoDB" id="4082704at2"/>
<comment type="caution">
    <text evidence="10">The sequence shown here is derived from an EMBL/GenBank/DDBJ whole genome shotgun (WGS) entry which is preliminary data.</text>
</comment>
<dbReference type="PANTHER" id="PTHR23501">
    <property type="entry name" value="MAJOR FACILITATOR SUPERFAMILY"/>
    <property type="match status" value="1"/>
</dbReference>
<dbReference type="PROSITE" id="PS50850">
    <property type="entry name" value="MFS"/>
    <property type="match status" value="1"/>
</dbReference>
<sequence>MAGTPTATEPPPATEPPVSKARNQYVVLGAVLIAMMLASLDNLILGTAMPTIVGDLGGMAHLSWVVTAYTLATAVSTPVWGKLGDMYGRKGVFLTSIVIFLIGSMLAGVSQDMTQLIAFRAVQGLGGGGLMVGAFALIASLFPPNEQGKYQGMISGVMGLTMIGGPLIGGFITDNLSWRWCFYVNLPLGALALVMVTTVLHLPKQPLSDQRREARIDYLGVALLGTAIASLVLAATWGGNEYAWDSATIIGLGVLAVVSGAAFLFAERRAAEPVLPLGLFRNRNFTLVTLVGFLLGVMMFGAMTFLPLFQQAVQGASATNAGILMMPVFLSMVLINAFAGPFITRTGRYKPIIIVGSVLVTVGVLLLAQMDTGTSRPMSMVFMAFLGAGMGCLMQTTMIVTMQSVELKDIGVASSTATLSRTIGGSIGVAVAGALFTGRVQDVMAGHGYAGSSENAQLDSAALAKLPDAMRDVYEQAVAAGTHQVFLMATALGVLAFAATWFIKQVPLKGPAERAAELRPADREPAPELV</sequence>
<keyword evidence="11" id="KW-1185">Reference proteome</keyword>
<feature type="transmembrane region" description="Helical" evidence="8">
    <location>
        <begin position="121"/>
        <end position="142"/>
    </location>
</feature>
<dbReference type="AlphaFoldDB" id="A0A6H9YAG7"/>
<evidence type="ECO:0000256" key="3">
    <source>
        <dbReference type="ARBA" id="ARBA00022448"/>
    </source>
</evidence>
<evidence type="ECO:0000313" key="11">
    <source>
        <dbReference type="Proteomes" id="UP000468735"/>
    </source>
</evidence>
<name>A0A6H9YAG7_9ACTN</name>
<comment type="similarity">
    <text evidence="2">Belongs to the major facilitator superfamily. TCR/Tet family.</text>
</comment>
<keyword evidence="7 8" id="KW-0472">Membrane</keyword>
<accession>A0A6H9YAG7</accession>
<dbReference type="InterPro" id="IPR004638">
    <property type="entry name" value="EmrB-like"/>
</dbReference>
<feature type="transmembrane region" description="Helical" evidence="8">
    <location>
        <begin position="154"/>
        <end position="172"/>
    </location>
</feature>
<feature type="transmembrane region" description="Helical" evidence="8">
    <location>
        <begin position="61"/>
        <end position="80"/>
    </location>
</feature>
<evidence type="ECO:0000256" key="4">
    <source>
        <dbReference type="ARBA" id="ARBA00022475"/>
    </source>
</evidence>
<feature type="transmembrane region" description="Helical" evidence="8">
    <location>
        <begin position="215"/>
        <end position="235"/>
    </location>
</feature>
<feature type="transmembrane region" description="Helical" evidence="8">
    <location>
        <begin position="92"/>
        <end position="109"/>
    </location>
</feature>
<gene>
    <name evidence="10" type="ORF">F8566_39625</name>
</gene>
<feature type="transmembrane region" description="Helical" evidence="8">
    <location>
        <begin position="247"/>
        <end position="266"/>
    </location>
</feature>
<dbReference type="Pfam" id="PF07690">
    <property type="entry name" value="MFS_1"/>
    <property type="match status" value="1"/>
</dbReference>
<keyword evidence="6 8" id="KW-1133">Transmembrane helix</keyword>
<feature type="transmembrane region" description="Helical" evidence="8">
    <location>
        <begin position="25"/>
        <end position="49"/>
    </location>
</feature>
<feature type="transmembrane region" description="Helical" evidence="8">
    <location>
        <begin position="184"/>
        <end position="203"/>
    </location>
</feature>
<feature type="transmembrane region" description="Helical" evidence="8">
    <location>
        <begin position="351"/>
        <end position="368"/>
    </location>
</feature>
<feature type="domain" description="Major facilitator superfamily (MFS) profile" evidence="9">
    <location>
        <begin position="27"/>
        <end position="508"/>
    </location>
</feature>
<organism evidence="10 11">
    <name type="scientific">Actinomadura rudentiformis</name>
    <dbReference type="NCBI Taxonomy" id="359158"/>
    <lineage>
        <taxon>Bacteria</taxon>
        <taxon>Bacillati</taxon>
        <taxon>Actinomycetota</taxon>
        <taxon>Actinomycetes</taxon>
        <taxon>Streptosporangiales</taxon>
        <taxon>Thermomonosporaceae</taxon>
        <taxon>Actinomadura</taxon>
    </lineage>
</organism>
<dbReference type="FunFam" id="1.20.1720.10:FF:000004">
    <property type="entry name" value="EmrB/QacA family drug resistance transporter"/>
    <property type="match status" value="1"/>
</dbReference>
<evidence type="ECO:0000256" key="6">
    <source>
        <dbReference type="ARBA" id="ARBA00022989"/>
    </source>
</evidence>
<dbReference type="GO" id="GO:0005886">
    <property type="term" value="C:plasma membrane"/>
    <property type="evidence" value="ECO:0007669"/>
    <property type="project" value="UniProtKB-SubCell"/>
</dbReference>
<dbReference type="NCBIfam" id="TIGR00711">
    <property type="entry name" value="efflux_EmrB"/>
    <property type="match status" value="1"/>
</dbReference>
<dbReference type="SUPFAM" id="SSF103473">
    <property type="entry name" value="MFS general substrate transporter"/>
    <property type="match status" value="1"/>
</dbReference>
<comment type="subcellular location">
    <subcellularLocation>
        <location evidence="1">Cell membrane</location>
        <topology evidence="1">Multi-pass membrane protein</topology>
    </subcellularLocation>
</comment>
<dbReference type="CDD" id="cd17502">
    <property type="entry name" value="MFS_Azr1_MDR_like"/>
    <property type="match status" value="1"/>
</dbReference>
<reference evidence="10 11" key="1">
    <citation type="submission" date="2019-09" db="EMBL/GenBank/DDBJ databases">
        <title>Actinomadura physcomitrii sp. nov., a novel actinomycete isolated from moss [Physcomitrium sphaericum (Ludw) Fuernr].</title>
        <authorList>
            <person name="Zhuang X."/>
            <person name="Liu C."/>
        </authorList>
    </citation>
    <scope>NUCLEOTIDE SEQUENCE [LARGE SCALE GENOMIC DNA]</scope>
    <source>
        <strain evidence="10 11">HMC1</strain>
    </source>
</reference>
<dbReference type="Proteomes" id="UP000468735">
    <property type="component" value="Unassembled WGS sequence"/>
</dbReference>
<protein>
    <submittedName>
        <fullName evidence="10">MFS transporter</fullName>
    </submittedName>
</protein>
<feature type="transmembrane region" description="Helical" evidence="8">
    <location>
        <begin position="321"/>
        <end position="339"/>
    </location>
</feature>
<evidence type="ECO:0000313" key="10">
    <source>
        <dbReference type="EMBL" id="KAB2342171.1"/>
    </source>
</evidence>
<dbReference type="GO" id="GO:0022857">
    <property type="term" value="F:transmembrane transporter activity"/>
    <property type="evidence" value="ECO:0007669"/>
    <property type="project" value="InterPro"/>
</dbReference>
<feature type="transmembrane region" description="Helical" evidence="8">
    <location>
        <begin position="287"/>
        <end position="309"/>
    </location>
</feature>
<keyword evidence="3" id="KW-0813">Transport</keyword>
<evidence type="ECO:0000256" key="7">
    <source>
        <dbReference type="ARBA" id="ARBA00023136"/>
    </source>
</evidence>
<dbReference type="Gene3D" id="1.20.1250.20">
    <property type="entry name" value="MFS general substrate transporter like domains"/>
    <property type="match status" value="1"/>
</dbReference>
<evidence type="ECO:0000256" key="2">
    <source>
        <dbReference type="ARBA" id="ARBA00007520"/>
    </source>
</evidence>
<evidence type="ECO:0000256" key="1">
    <source>
        <dbReference type="ARBA" id="ARBA00004651"/>
    </source>
</evidence>
<dbReference type="Gene3D" id="1.20.1720.10">
    <property type="entry name" value="Multidrug resistance protein D"/>
    <property type="match status" value="1"/>
</dbReference>
<dbReference type="InterPro" id="IPR011701">
    <property type="entry name" value="MFS"/>
</dbReference>
<dbReference type="InterPro" id="IPR036259">
    <property type="entry name" value="MFS_trans_sf"/>
</dbReference>